<dbReference type="AlphaFoldDB" id="A0A6M3XNS9"/>
<dbReference type="EMBL" id="MT144795">
    <property type="protein sequence ID" value="QJH99528.1"/>
    <property type="molecule type" value="Genomic_DNA"/>
</dbReference>
<dbReference type="EMBL" id="MT142395">
    <property type="protein sequence ID" value="QJA79788.1"/>
    <property type="molecule type" value="Genomic_DNA"/>
</dbReference>
<protein>
    <submittedName>
        <fullName evidence="2">Uncharacterized protein</fullName>
    </submittedName>
</protein>
<sequence length="64" mass="7600">MACHNCKRKFREAWKCSDDLWVIVSERHDGRGILCIRCFEKMAQEKGIDLYWECGAFKLPSDQF</sequence>
<proteinExistence type="predicted"/>
<reference evidence="2" key="1">
    <citation type="submission" date="2020-03" db="EMBL/GenBank/DDBJ databases">
        <title>The deep terrestrial virosphere.</title>
        <authorList>
            <person name="Holmfeldt K."/>
            <person name="Nilsson E."/>
            <person name="Simone D."/>
            <person name="Lopez-Fernandez M."/>
            <person name="Wu X."/>
            <person name="de Brujin I."/>
            <person name="Lundin D."/>
            <person name="Andersson A."/>
            <person name="Bertilsson S."/>
            <person name="Dopson M."/>
        </authorList>
    </citation>
    <scope>NUCLEOTIDE SEQUENCE</scope>
    <source>
        <strain evidence="1">MM415A00828</strain>
        <strain evidence="2">TM448B01616</strain>
    </source>
</reference>
<accession>A0A6M3XNS9</accession>
<organism evidence="2">
    <name type="scientific">viral metagenome</name>
    <dbReference type="NCBI Taxonomy" id="1070528"/>
    <lineage>
        <taxon>unclassified sequences</taxon>
        <taxon>metagenomes</taxon>
        <taxon>organismal metagenomes</taxon>
    </lineage>
</organism>
<evidence type="ECO:0000313" key="1">
    <source>
        <dbReference type="EMBL" id="QJA79788.1"/>
    </source>
</evidence>
<name>A0A6M3XNS9_9ZZZZ</name>
<evidence type="ECO:0000313" key="2">
    <source>
        <dbReference type="EMBL" id="QJH99528.1"/>
    </source>
</evidence>
<gene>
    <name evidence="1" type="ORF">MM415A00828_0010</name>
    <name evidence="2" type="ORF">TM448B01616_0008</name>
</gene>